<protein>
    <submittedName>
        <fullName evidence="2">SAM-dependent methyltransferase</fullName>
    </submittedName>
</protein>
<comment type="caution">
    <text evidence="2">The sequence shown here is derived from an EMBL/GenBank/DDBJ whole genome shotgun (WGS) entry which is preliminary data.</text>
</comment>
<keyword evidence="3" id="KW-1185">Reference proteome</keyword>
<dbReference type="GO" id="GO:0008168">
    <property type="term" value="F:methyltransferase activity"/>
    <property type="evidence" value="ECO:0007669"/>
    <property type="project" value="UniProtKB-KW"/>
</dbReference>
<organism evidence="2 3">
    <name type="scientific">Paenibacillus rhizosphaerae</name>
    <dbReference type="NCBI Taxonomy" id="297318"/>
    <lineage>
        <taxon>Bacteria</taxon>
        <taxon>Bacillati</taxon>
        <taxon>Bacillota</taxon>
        <taxon>Bacilli</taxon>
        <taxon>Bacillales</taxon>
        <taxon>Paenibacillaceae</taxon>
        <taxon>Paenibacillus</taxon>
    </lineage>
</organism>
<dbReference type="InterPro" id="IPR041698">
    <property type="entry name" value="Methyltransf_25"/>
</dbReference>
<keyword evidence="2" id="KW-0808">Transferase</keyword>
<keyword evidence="2" id="KW-0489">Methyltransferase</keyword>
<dbReference type="SUPFAM" id="SSF53335">
    <property type="entry name" value="S-adenosyl-L-methionine-dependent methyltransferases"/>
    <property type="match status" value="1"/>
</dbReference>
<dbReference type="Proteomes" id="UP000187172">
    <property type="component" value="Unassembled WGS sequence"/>
</dbReference>
<reference evidence="2 3" key="1">
    <citation type="submission" date="2016-11" db="EMBL/GenBank/DDBJ databases">
        <title>Paenibacillus species isolates.</title>
        <authorList>
            <person name="Beno S.M."/>
        </authorList>
    </citation>
    <scope>NUCLEOTIDE SEQUENCE [LARGE SCALE GENOMIC DNA]</scope>
    <source>
        <strain evidence="2 3">FSL R5-0378</strain>
    </source>
</reference>
<dbReference type="AlphaFoldDB" id="A0A1R1EC44"/>
<gene>
    <name evidence="2" type="ORF">BK138_29775</name>
</gene>
<evidence type="ECO:0000313" key="3">
    <source>
        <dbReference type="Proteomes" id="UP000187172"/>
    </source>
</evidence>
<sequence length="289" mass="34090">MYHGVRLSLDSKRLWLDGMKDWNGKLPERMTNDEQEEAFWQNMISKKATATDGYDDYTTKIRPEILNLLGETDTVLEIGPGWGNYTFEVANKVSSLTCVDSSQSALDFLKKQAELKGIRSMRFLHEKWENFNPKEKFDVVFGVNCYYRMQDIEQALINMNNTARRLAIVGVTSGPEKPHLWDLHHELGYKVKFGRRDYIYLLNLLYEMGIDANCRIINLQRMNRYSSEEQLINQNLDVILNDEFDKQAAKDILFRYVKKENEEFVYPHHFKAALLYWKPESIEKWGYKK</sequence>
<dbReference type="RefSeq" id="WP_076175288.1">
    <property type="nucleotide sequence ID" value="NZ_MRTP01000014.1"/>
</dbReference>
<dbReference type="Gene3D" id="3.40.50.150">
    <property type="entry name" value="Vaccinia Virus protein VP39"/>
    <property type="match status" value="1"/>
</dbReference>
<dbReference type="InterPro" id="IPR029063">
    <property type="entry name" value="SAM-dependent_MTases_sf"/>
</dbReference>
<name>A0A1R1EC44_9BACL</name>
<evidence type="ECO:0000259" key="1">
    <source>
        <dbReference type="Pfam" id="PF13649"/>
    </source>
</evidence>
<accession>A0A1R1EC44</accession>
<dbReference type="EMBL" id="MRTP01000014">
    <property type="protein sequence ID" value="OMF49398.1"/>
    <property type="molecule type" value="Genomic_DNA"/>
</dbReference>
<dbReference type="CDD" id="cd02440">
    <property type="entry name" value="AdoMet_MTases"/>
    <property type="match status" value="1"/>
</dbReference>
<dbReference type="GO" id="GO:0032259">
    <property type="term" value="P:methylation"/>
    <property type="evidence" value="ECO:0007669"/>
    <property type="project" value="UniProtKB-KW"/>
</dbReference>
<feature type="domain" description="Methyltransferase" evidence="1">
    <location>
        <begin position="75"/>
        <end position="161"/>
    </location>
</feature>
<dbReference type="Pfam" id="PF13649">
    <property type="entry name" value="Methyltransf_25"/>
    <property type="match status" value="1"/>
</dbReference>
<dbReference type="STRING" id="297318.BK138_29775"/>
<evidence type="ECO:0000313" key="2">
    <source>
        <dbReference type="EMBL" id="OMF49398.1"/>
    </source>
</evidence>
<proteinExistence type="predicted"/>